<feature type="transmembrane region" description="Helical" evidence="1">
    <location>
        <begin position="80"/>
        <end position="103"/>
    </location>
</feature>
<keyword evidence="1" id="KW-0472">Membrane</keyword>
<proteinExistence type="predicted"/>
<keyword evidence="3" id="KW-1185">Reference proteome</keyword>
<organism evidence="2 3">
    <name type="scientific">Algoriphagus confluentis</name>
    <dbReference type="NCBI Taxonomy" id="1697556"/>
    <lineage>
        <taxon>Bacteria</taxon>
        <taxon>Pseudomonadati</taxon>
        <taxon>Bacteroidota</taxon>
        <taxon>Cytophagia</taxon>
        <taxon>Cytophagales</taxon>
        <taxon>Cyclobacteriaceae</taxon>
        <taxon>Algoriphagus</taxon>
    </lineage>
</organism>
<comment type="caution">
    <text evidence="2">The sequence shown here is derived from an EMBL/GenBank/DDBJ whole genome shotgun (WGS) entry which is preliminary data.</text>
</comment>
<name>A0ABQ6PUL8_9BACT</name>
<evidence type="ECO:0000256" key="1">
    <source>
        <dbReference type="SAM" id="Phobius"/>
    </source>
</evidence>
<feature type="transmembrane region" description="Helical" evidence="1">
    <location>
        <begin position="109"/>
        <end position="133"/>
    </location>
</feature>
<dbReference type="EMBL" id="BTPD01000013">
    <property type="protein sequence ID" value="GMQ30955.1"/>
    <property type="molecule type" value="Genomic_DNA"/>
</dbReference>
<reference evidence="2 3" key="1">
    <citation type="submission" date="2023-08" db="EMBL/GenBank/DDBJ databases">
        <title>Draft genome sequence of Algoriphagus confluentis.</title>
        <authorList>
            <person name="Takatani N."/>
            <person name="Hosokawa M."/>
            <person name="Sawabe T."/>
        </authorList>
    </citation>
    <scope>NUCLEOTIDE SEQUENCE [LARGE SCALE GENOMIC DNA]</scope>
    <source>
        <strain evidence="2 3">NBRC 111222</strain>
    </source>
</reference>
<dbReference type="RefSeq" id="WP_338225658.1">
    <property type="nucleotide sequence ID" value="NZ_BTPD01000013.1"/>
</dbReference>
<evidence type="ECO:0000313" key="3">
    <source>
        <dbReference type="Proteomes" id="UP001338309"/>
    </source>
</evidence>
<evidence type="ECO:0000313" key="2">
    <source>
        <dbReference type="EMBL" id="GMQ30955.1"/>
    </source>
</evidence>
<keyword evidence="1" id="KW-0812">Transmembrane</keyword>
<protein>
    <submittedName>
        <fullName evidence="2">Uncharacterized protein</fullName>
    </submittedName>
</protein>
<feature type="transmembrane region" description="Helical" evidence="1">
    <location>
        <begin position="20"/>
        <end position="38"/>
    </location>
</feature>
<accession>A0ABQ6PUL8</accession>
<sequence length="144" mass="16318">MEIAVKNIINYFVKKPARLFLVDSIGAALTAFLLFFVLRQFQDHFGIPTWVLIYLSLIGLIFCLYSLTCFLLLKGNWTPFLMLIALGNLLYCVLTLVCMYTYIEELTKLGGIYFLLEIATVLAIVFVEFRVAAALKNDKKLSSG</sequence>
<gene>
    <name evidence="2" type="ORF">Aconfl_35980</name>
</gene>
<keyword evidence="1" id="KW-1133">Transmembrane helix</keyword>
<feature type="transmembrane region" description="Helical" evidence="1">
    <location>
        <begin position="50"/>
        <end position="73"/>
    </location>
</feature>
<dbReference type="Proteomes" id="UP001338309">
    <property type="component" value="Unassembled WGS sequence"/>
</dbReference>